<dbReference type="GO" id="GO:0006351">
    <property type="term" value="P:DNA-templated transcription"/>
    <property type="evidence" value="ECO:0007669"/>
    <property type="project" value="TreeGrafter"/>
</dbReference>
<dbReference type="InterPro" id="IPR036390">
    <property type="entry name" value="WH_DNA-bd_sf"/>
</dbReference>
<feature type="domain" description="HTH lysR-type" evidence="6">
    <location>
        <begin position="7"/>
        <end position="64"/>
    </location>
</feature>
<dbReference type="RefSeq" id="WP_085893483.1">
    <property type="nucleotide sequence ID" value="NZ_FWFL01000009.1"/>
</dbReference>
<dbReference type="Pfam" id="PF00126">
    <property type="entry name" value="HTH_1"/>
    <property type="match status" value="1"/>
</dbReference>
<dbReference type="SUPFAM" id="SSF46785">
    <property type="entry name" value="Winged helix' DNA-binding domain"/>
    <property type="match status" value="1"/>
</dbReference>
<evidence type="ECO:0000256" key="2">
    <source>
        <dbReference type="ARBA" id="ARBA00023015"/>
    </source>
</evidence>
<gene>
    <name evidence="7" type="primary">gcvA_11</name>
    <name evidence="7" type="ORF">PEL8287_03275</name>
</gene>
<keyword evidence="8" id="KW-1185">Reference proteome</keyword>
<accession>A0A1Y5TEV2</accession>
<evidence type="ECO:0000256" key="3">
    <source>
        <dbReference type="ARBA" id="ARBA00023125"/>
    </source>
</evidence>
<organism evidence="7 8">
    <name type="scientific">Roseovarius litorisediminis</name>
    <dbReference type="NCBI Taxonomy" id="1312363"/>
    <lineage>
        <taxon>Bacteria</taxon>
        <taxon>Pseudomonadati</taxon>
        <taxon>Pseudomonadota</taxon>
        <taxon>Alphaproteobacteria</taxon>
        <taxon>Rhodobacterales</taxon>
        <taxon>Roseobacteraceae</taxon>
        <taxon>Roseovarius</taxon>
    </lineage>
</organism>
<dbReference type="Proteomes" id="UP000193827">
    <property type="component" value="Unassembled WGS sequence"/>
</dbReference>
<dbReference type="InterPro" id="IPR058163">
    <property type="entry name" value="LysR-type_TF_proteobact-type"/>
</dbReference>
<dbReference type="InterPro" id="IPR005119">
    <property type="entry name" value="LysR_subst-bd"/>
</dbReference>
<evidence type="ECO:0000313" key="8">
    <source>
        <dbReference type="Proteomes" id="UP000193827"/>
    </source>
</evidence>
<dbReference type="InterPro" id="IPR036388">
    <property type="entry name" value="WH-like_DNA-bd_sf"/>
</dbReference>
<dbReference type="PANTHER" id="PTHR30537">
    <property type="entry name" value="HTH-TYPE TRANSCRIPTIONAL REGULATOR"/>
    <property type="match status" value="1"/>
</dbReference>
<evidence type="ECO:0000313" key="7">
    <source>
        <dbReference type="EMBL" id="SLN60309.1"/>
    </source>
</evidence>
<evidence type="ECO:0000256" key="5">
    <source>
        <dbReference type="SAM" id="SignalP"/>
    </source>
</evidence>
<keyword evidence="3" id="KW-0238">DNA-binding</keyword>
<dbReference type="Gene3D" id="1.10.10.10">
    <property type="entry name" value="Winged helix-like DNA-binding domain superfamily/Winged helix DNA-binding domain"/>
    <property type="match status" value="1"/>
</dbReference>
<comment type="similarity">
    <text evidence="1">Belongs to the LysR transcriptional regulatory family.</text>
</comment>
<reference evidence="7 8" key="1">
    <citation type="submission" date="2017-03" db="EMBL/GenBank/DDBJ databases">
        <authorList>
            <person name="Afonso C.L."/>
            <person name="Miller P.J."/>
            <person name="Scott M.A."/>
            <person name="Spackman E."/>
            <person name="Goraichik I."/>
            <person name="Dimitrov K.M."/>
            <person name="Suarez D.L."/>
            <person name="Swayne D.E."/>
        </authorList>
    </citation>
    <scope>NUCLEOTIDE SEQUENCE [LARGE SCALE GENOMIC DNA]</scope>
    <source>
        <strain evidence="7 8">CECT 8287</strain>
    </source>
</reference>
<evidence type="ECO:0000256" key="4">
    <source>
        <dbReference type="ARBA" id="ARBA00023163"/>
    </source>
</evidence>
<feature type="chain" id="PRO_5012396188" evidence="5">
    <location>
        <begin position="20"/>
        <end position="295"/>
    </location>
</feature>
<dbReference type="AlphaFoldDB" id="A0A1Y5TEV2"/>
<dbReference type="SUPFAM" id="SSF53850">
    <property type="entry name" value="Periplasmic binding protein-like II"/>
    <property type="match status" value="1"/>
</dbReference>
<feature type="signal peptide" evidence="5">
    <location>
        <begin position="1"/>
        <end position="19"/>
    </location>
</feature>
<protein>
    <submittedName>
        <fullName evidence="7">Glycine cleavage system transcriptional activator</fullName>
    </submittedName>
</protein>
<keyword evidence="5" id="KW-0732">Signal</keyword>
<dbReference type="GO" id="GO:0043565">
    <property type="term" value="F:sequence-specific DNA binding"/>
    <property type="evidence" value="ECO:0007669"/>
    <property type="project" value="TreeGrafter"/>
</dbReference>
<dbReference type="EMBL" id="FWFL01000009">
    <property type="protein sequence ID" value="SLN60309.1"/>
    <property type="molecule type" value="Genomic_DNA"/>
</dbReference>
<evidence type="ECO:0000256" key="1">
    <source>
        <dbReference type="ARBA" id="ARBA00009437"/>
    </source>
</evidence>
<dbReference type="Pfam" id="PF03466">
    <property type="entry name" value="LysR_substrate"/>
    <property type="match status" value="1"/>
</dbReference>
<keyword evidence="4" id="KW-0804">Transcription</keyword>
<name>A0A1Y5TEV2_9RHOB</name>
<sequence length="295" mass="31638">MDWLSLPPLSALRAFVALAETGSAVAAGTKLNVSHAAISQQIKSLEAHMGLSLVNRSGRALELTSEGQQLADSLSVGFETISRTISALTGADANRPLHISTTPMFASAWLMPQLGGFHAAHPDIDLILSTTPKVEPLDTGNIDIALRYGAGNWPGLVSESLFLSPMVVVAAPSLVGERTFQSFEELAEFPWVMDAGISEANNWLSGIGTLSKMGQGSIQLPGNLLLDGARDGRGIAVAIRTFAETDIRAGRLRVLFEKNDKKGYHIVTRPGVQRPALKTFLKWLRKCARECEAPI</sequence>
<proteinExistence type="inferred from homology"/>
<keyword evidence="2" id="KW-0805">Transcription regulation</keyword>
<dbReference type="OrthoDB" id="7328368at2"/>
<dbReference type="PROSITE" id="PS50931">
    <property type="entry name" value="HTH_LYSR"/>
    <property type="match status" value="1"/>
</dbReference>
<dbReference type="InterPro" id="IPR000847">
    <property type="entry name" value="LysR_HTH_N"/>
</dbReference>
<evidence type="ECO:0000259" key="6">
    <source>
        <dbReference type="PROSITE" id="PS50931"/>
    </source>
</evidence>
<dbReference type="GO" id="GO:0003700">
    <property type="term" value="F:DNA-binding transcription factor activity"/>
    <property type="evidence" value="ECO:0007669"/>
    <property type="project" value="InterPro"/>
</dbReference>
<dbReference type="Gene3D" id="3.40.190.10">
    <property type="entry name" value="Periplasmic binding protein-like II"/>
    <property type="match status" value="2"/>
</dbReference>
<dbReference type="PANTHER" id="PTHR30537:SF26">
    <property type="entry name" value="GLYCINE CLEAVAGE SYSTEM TRANSCRIPTIONAL ACTIVATOR"/>
    <property type="match status" value="1"/>
</dbReference>